<dbReference type="EMBL" id="CP031001">
    <property type="protein sequence ID" value="QHN75757.1"/>
    <property type="molecule type" value="Genomic_DNA"/>
</dbReference>
<evidence type="ECO:0000256" key="2">
    <source>
        <dbReference type="PROSITE-ProRule" id="PRU00708"/>
    </source>
</evidence>
<dbReference type="AlphaFoldDB" id="A0A6B9V355"/>
<reference evidence="4 5" key="1">
    <citation type="submission" date="2020-01" db="EMBL/GenBank/DDBJ databases">
        <title>Genome sequence of Arachis hypogaea, cultivar Shitouqi.</title>
        <authorList>
            <person name="Zhuang W."/>
            <person name="Chen H."/>
            <person name="Varshney R."/>
            <person name="Wang D."/>
            <person name="Ming R."/>
        </authorList>
    </citation>
    <scope>NUCLEOTIDE SEQUENCE [LARGE SCALE GENOMIC DNA]</scope>
    <source>
        <tissue evidence="4">Young leaf</tissue>
    </source>
</reference>
<evidence type="ECO:0000256" key="3">
    <source>
        <dbReference type="SAM" id="Phobius"/>
    </source>
</evidence>
<dbReference type="InterPro" id="IPR002885">
    <property type="entry name" value="PPR_rpt"/>
</dbReference>
<sequence>MSTPYPNPSKLVDMYVKCSDLDAAKDVFFGMWRKDVVSWTSIIVGSAQHGRDEEALALYDSMVSTGVKPNDVTFVGLIYACSHAGLVGKGCWIDLPLMNLFGLFYLVLVSTMVMEVKKQPRYWKRSAMCFMLERRLIRRRGWGEKKRKKYGSRDRGGGKVFEDVAIAVILVVTPPSPPFPIYIYSTK</sequence>
<evidence type="ECO:0000313" key="4">
    <source>
        <dbReference type="EMBL" id="QHN75757.1"/>
    </source>
</evidence>
<gene>
    <name evidence="4" type="ORF">DS421_19g638050</name>
</gene>
<keyword evidence="1" id="KW-0677">Repeat</keyword>
<keyword evidence="3" id="KW-0472">Membrane</keyword>
<protein>
    <submittedName>
        <fullName evidence="4">Pentatricopeptide repeat-containing protein</fullName>
    </submittedName>
</protein>
<feature type="repeat" description="PPR" evidence="2">
    <location>
        <begin position="35"/>
        <end position="69"/>
    </location>
</feature>
<organism evidence="4 5">
    <name type="scientific">Arachis hypogaea</name>
    <name type="common">Peanut</name>
    <dbReference type="NCBI Taxonomy" id="3818"/>
    <lineage>
        <taxon>Eukaryota</taxon>
        <taxon>Viridiplantae</taxon>
        <taxon>Streptophyta</taxon>
        <taxon>Embryophyta</taxon>
        <taxon>Tracheophyta</taxon>
        <taxon>Spermatophyta</taxon>
        <taxon>Magnoliopsida</taxon>
        <taxon>eudicotyledons</taxon>
        <taxon>Gunneridae</taxon>
        <taxon>Pentapetalae</taxon>
        <taxon>rosids</taxon>
        <taxon>fabids</taxon>
        <taxon>Fabales</taxon>
        <taxon>Fabaceae</taxon>
        <taxon>Papilionoideae</taxon>
        <taxon>50 kb inversion clade</taxon>
        <taxon>dalbergioids sensu lato</taxon>
        <taxon>Dalbergieae</taxon>
        <taxon>Pterocarpus clade</taxon>
        <taxon>Arachis</taxon>
    </lineage>
</organism>
<dbReference type="Gene3D" id="1.25.40.10">
    <property type="entry name" value="Tetratricopeptide repeat domain"/>
    <property type="match status" value="1"/>
</dbReference>
<keyword evidence="3" id="KW-0812">Transmembrane</keyword>
<feature type="transmembrane region" description="Helical" evidence="3">
    <location>
        <begin position="97"/>
        <end position="116"/>
    </location>
</feature>
<evidence type="ECO:0000256" key="1">
    <source>
        <dbReference type="ARBA" id="ARBA00022737"/>
    </source>
</evidence>
<dbReference type="FunFam" id="1.25.40.10:FF:000031">
    <property type="entry name" value="Pentatricopeptide repeat-containing protein mitochondrial"/>
    <property type="match status" value="1"/>
</dbReference>
<dbReference type="Pfam" id="PF13041">
    <property type="entry name" value="PPR_2"/>
    <property type="match status" value="1"/>
</dbReference>
<dbReference type="InterPro" id="IPR011990">
    <property type="entry name" value="TPR-like_helical_dom_sf"/>
</dbReference>
<dbReference type="GO" id="GO:0003723">
    <property type="term" value="F:RNA binding"/>
    <property type="evidence" value="ECO:0007669"/>
    <property type="project" value="InterPro"/>
</dbReference>
<name>A0A6B9V355_ARAHY</name>
<dbReference type="GO" id="GO:0009451">
    <property type="term" value="P:RNA modification"/>
    <property type="evidence" value="ECO:0007669"/>
    <property type="project" value="InterPro"/>
</dbReference>
<dbReference type="NCBIfam" id="TIGR00756">
    <property type="entry name" value="PPR"/>
    <property type="match status" value="1"/>
</dbReference>
<dbReference type="PANTHER" id="PTHR47926">
    <property type="entry name" value="PENTATRICOPEPTIDE REPEAT-CONTAINING PROTEIN"/>
    <property type="match status" value="1"/>
</dbReference>
<dbReference type="PANTHER" id="PTHR47926:SF495">
    <property type="entry name" value="DYW DOMAIN-CONTAINING PROTEIN"/>
    <property type="match status" value="1"/>
</dbReference>
<dbReference type="PROSITE" id="PS51375">
    <property type="entry name" value="PPR"/>
    <property type="match status" value="1"/>
</dbReference>
<keyword evidence="3" id="KW-1133">Transmembrane helix</keyword>
<evidence type="ECO:0000313" key="5">
    <source>
        <dbReference type="Proteomes" id="UP000464620"/>
    </source>
</evidence>
<proteinExistence type="predicted"/>
<dbReference type="Proteomes" id="UP000464620">
    <property type="component" value="Chromosome B09"/>
</dbReference>
<dbReference type="InterPro" id="IPR046960">
    <property type="entry name" value="PPR_At4g14850-like_plant"/>
</dbReference>
<accession>A0A6B9V355</accession>